<protein>
    <submittedName>
        <fullName evidence="1">Uncharacterized protein</fullName>
    </submittedName>
</protein>
<keyword evidence="2" id="KW-1185">Reference proteome</keyword>
<evidence type="ECO:0000313" key="2">
    <source>
        <dbReference type="Proteomes" id="UP001642260"/>
    </source>
</evidence>
<name>A0ABC8IUK2_ERUVS</name>
<evidence type="ECO:0000313" key="1">
    <source>
        <dbReference type="EMBL" id="CAH8301475.1"/>
    </source>
</evidence>
<dbReference type="AlphaFoldDB" id="A0ABC8IUK2"/>
<reference evidence="1 2" key="1">
    <citation type="submission" date="2022-03" db="EMBL/GenBank/DDBJ databases">
        <authorList>
            <person name="Macdonald S."/>
            <person name="Ahmed S."/>
            <person name="Newling K."/>
        </authorList>
    </citation>
    <scope>NUCLEOTIDE SEQUENCE [LARGE SCALE GENOMIC DNA]</scope>
</reference>
<proteinExistence type="predicted"/>
<accession>A0ABC8IUK2</accession>
<organism evidence="1 2">
    <name type="scientific">Eruca vesicaria subsp. sativa</name>
    <name type="common">Garden rocket</name>
    <name type="synonym">Eruca sativa</name>
    <dbReference type="NCBI Taxonomy" id="29727"/>
    <lineage>
        <taxon>Eukaryota</taxon>
        <taxon>Viridiplantae</taxon>
        <taxon>Streptophyta</taxon>
        <taxon>Embryophyta</taxon>
        <taxon>Tracheophyta</taxon>
        <taxon>Spermatophyta</taxon>
        <taxon>Magnoliopsida</taxon>
        <taxon>eudicotyledons</taxon>
        <taxon>Gunneridae</taxon>
        <taxon>Pentapetalae</taxon>
        <taxon>rosids</taxon>
        <taxon>malvids</taxon>
        <taxon>Brassicales</taxon>
        <taxon>Brassicaceae</taxon>
        <taxon>Brassiceae</taxon>
        <taxon>Eruca</taxon>
    </lineage>
</organism>
<dbReference type="Proteomes" id="UP001642260">
    <property type="component" value="Unassembled WGS sequence"/>
</dbReference>
<dbReference type="EMBL" id="CAKOAT010055267">
    <property type="protein sequence ID" value="CAH8301475.1"/>
    <property type="molecule type" value="Genomic_DNA"/>
</dbReference>
<comment type="caution">
    <text evidence="1">The sequence shown here is derived from an EMBL/GenBank/DDBJ whole genome shotgun (WGS) entry which is preliminary data.</text>
</comment>
<sequence length="95" mass="11164">MGSPLYIQDIRPKEMLLSTKRDTQEQWLGRIEVNGWVRYGDEINGCDVGVKALSSNPLKFSKKDHRLMVRSMRRFILKERCLEMENGFMRIVMVS</sequence>
<gene>
    <name evidence="1" type="ORF">ERUC_LOCUS2991</name>
</gene>